<keyword evidence="2" id="KW-1185">Reference proteome</keyword>
<evidence type="ECO:0000313" key="1">
    <source>
        <dbReference type="EMBL" id="RDI69556.1"/>
    </source>
</evidence>
<evidence type="ECO:0000313" key="2">
    <source>
        <dbReference type="Proteomes" id="UP000255421"/>
    </source>
</evidence>
<accession>A0A370IFR5</accession>
<gene>
    <name evidence="1" type="ORF">DWB78_18550</name>
</gene>
<sequence length="91" mass="10515">MPSIIILCDENIVICRKKGKLEFEIPVVPPCVIGIQLFQQDREVRLLIKMEDISNVFEPILWSFSRRRALIVAPKDQKTRSIRVLSEAIIP</sequence>
<name>A0A370IFR5_9EURY</name>
<proteinExistence type="predicted"/>
<protein>
    <submittedName>
        <fullName evidence="1">Uncharacterized protein</fullName>
    </submittedName>
</protein>
<reference evidence="1 2" key="1">
    <citation type="submission" date="2018-07" db="EMBL/GenBank/DDBJ databases">
        <title>Genome sequence of extremly halophilic archaeon Halopelagius longus strain BC12-B1.</title>
        <authorList>
            <person name="Zhang X."/>
        </authorList>
    </citation>
    <scope>NUCLEOTIDE SEQUENCE [LARGE SCALE GENOMIC DNA]</scope>
    <source>
        <strain evidence="1 2">BC12-B1</strain>
    </source>
</reference>
<comment type="caution">
    <text evidence="1">The sequence shown here is derived from an EMBL/GenBank/DDBJ whole genome shotgun (WGS) entry which is preliminary data.</text>
</comment>
<dbReference type="AlphaFoldDB" id="A0A370IFR5"/>
<dbReference type="EMBL" id="QQST01000005">
    <property type="protein sequence ID" value="RDI69556.1"/>
    <property type="molecule type" value="Genomic_DNA"/>
</dbReference>
<organism evidence="1 2">
    <name type="scientific">Halopelagius longus</name>
    <dbReference type="NCBI Taxonomy" id="1236180"/>
    <lineage>
        <taxon>Archaea</taxon>
        <taxon>Methanobacteriati</taxon>
        <taxon>Methanobacteriota</taxon>
        <taxon>Stenosarchaea group</taxon>
        <taxon>Halobacteria</taxon>
        <taxon>Halobacteriales</taxon>
        <taxon>Haloferacaceae</taxon>
    </lineage>
</organism>
<dbReference type="Proteomes" id="UP000255421">
    <property type="component" value="Unassembled WGS sequence"/>
</dbReference>